<dbReference type="GO" id="GO:0004803">
    <property type="term" value="F:transposase activity"/>
    <property type="evidence" value="ECO:0007669"/>
    <property type="project" value="InterPro"/>
</dbReference>
<dbReference type="InterPro" id="IPR009057">
    <property type="entry name" value="Homeodomain-like_sf"/>
</dbReference>
<name>A0A940PT92_9MICO</name>
<evidence type="ECO:0000313" key="2">
    <source>
        <dbReference type="Proteomes" id="UP000675163"/>
    </source>
</evidence>
<accession>A0A940PT92</accession>
<dbReference type="AlphaFoldDB" id="A0A940PT92"/>
<dbReference type="InterPro" id="IPR002514">
    <property type="entry name" value="Transposase_8"/>
</dbReference>
<protein>
    <submittedName>
        <fullName evidence="1">Transposase</fullName>
    </submittedName>
</protein>
<dbReference type="GO" id="GO:0006313">
    <property type="term" value="P:DNA transposition"/>
    <property type="evidence" value="ECO:0007669"/>
    <property type="project" value="InterPro"/>
</dbReference>
<comment type="caution">
    <text evidence="1">The sequence shown here is derived from an EMBL/GenBank/DDBJ whole genome shotgun (WGS) entry which is preliminary data.</text>
</comment>
<reference evidence="1" key="1">
    <citation type="submission" date="2021-02" db="EMBL/GenBank/DDBJ databases">
        <title>Sequencing the genomes of 1000 actinobacteria strains.</title>
        <authorList>
            <person name="Klenk H.-P."/>
        </authorList>
    </citation>
    <scope>NUCLEOTIDE SEQUENCE</scope>
    <source>
        <strain evidence="1">DSM 22850</strain>
    </source>
</reference>
<dbReference type="GO" id="GO:0003677">
    <property type="term" value="F:DNA binding"/>
    <property type="evidence" value="ECO:0007669"/>
    <property type="project" value="InterPro"/>
</dbReference>
<dbReference type="SUPFAM" id="SSF46689">
    <property type="entry name" value="Homeodomain-like"/>
    <property type="match status" value="1"/>
</dbReference>
<organism evidence="1 2">
    <name type="scientific">Leucobacter exalbidus</name>
    <dbReference type="NCBI Taxonomy" id="662960"/>
    <lineage>
        <taxon>Bacteria</taxon>
        <taxon>Bacillati</taxon>
        <taxon>Actinomycetota</taxon>
        <taxon>Actinomycetes</taxon>
        <taxon>Micrococcales</taxon>
        <taxon>Microbacteriaceae</taxon>
        <taxon>Leucobacter</taxon>
    </lineage>
</organism>
<dbReference type="Gene3D" id="1.10.10.60">
    <property type="entry name" value="Homeodomain-like"/>
    <property type="match status" value="1"/>
</dbReference>
<dbReference type="Proteomes" id="UP000675163">
    <property type="component" value="Unassembled WGS sequence"/>
</dbReference>
<evidence type="ECO:0000313" key="1">
    <source>
        <dbReference type="EMBL" id="MBP1326398.1"/>
    </source>
</evidence>
<dbReference type="EMBL" id="JAFIDA010000001">
    <property type="protein sequence ID" value="MBP1326398.1"/>
    <property type="molecule type" value="Genomic_DNA"/>
</dbReference>
<proteinExistence type="predicted"/>
<gene>
    <name evidence="1" type="ORF">JOF28_001630</name>
</gene>
<keyword evidence="2" id="KW-1185">Reference proteome</keyword>
<sequence>MTQKQVCQDMGISKSALAAWVQDARFKTYGITPSKDPDEQREMRQALKRIRELEMENEVLRRAAAYLSQIHITPPK</sequence>
<dbReference type="Pfam" id="PF01527">
    <property type="entry name" value="HTH_Tnp_1"/>
    <property type="match status" value="1"/>
</dbReference>